<dbReference type="NCBIfam" id="TIGR03544">
    <property type="entry name" value="DivI1A_domain"/>
    <property type="match status" value="1"/>
</dbReference>
<gene>
    <name evidence="1" type="ORF">JOF34_000343</name>
</gene>
<proteinExistence type="predicted"/>
<dbReference type="InterPro" id="IPR019932">
    <property type="entry name" value="CHP03543"/>
</dbReference>
<evidence type="ECO:0000313" key="1">
    <source>
        <dbReference type="EMBL" id="MBP2435757.1"/>
    </source>
</evidence>
<accession>A0ABS4ZEP6</accession>
<dbReference type="NCBIfam" id="TIGR03543">
    <property type="entry name" value="divI1A_rptt_fam"/>
    <property type="match status" value="1"/>
</dbReference>
<evidence type="ECO:0000313" key="2">
    <source>
        <dbReference type="Proteomes" id="UP001519362"/>
    </source>
</evidence>
<organism evidence="1 2">
    <name type="scientific">Microbacterium amylolyticum</name>
    <dbReference type="NCBI Taxonomy" id="936337"/>
    <lineage>
        <taxon>Bacteria</taxon>
        <taxon>Bacillati</taxon>
        <taxon>Actinomycetota</taxon>
        <taxon>Actinomycetes</taxon>
        <taxon>Micrococcales</taxon>
        <taxon>Microbacteriaceae</taxon>
        <taxon>Microbacterium</taxon>
    </lineage>
</organism>
<keyword evidence="2" id="KW-1185">Reference proteome</keyword>
<dbReference type="Proteomes" id="UP001519362">
    <property type="component" value="Unassembled WGS sequence"/>
</dbReference>
<dbReference type="EMBL" id="JAGIOL010000001">
    <property type="protein sequence ID" value="MBP2435757.1"/>
    <property type="molecule type" value="Genomic_DNA"/>
</dbReference>
<reference evidence="1 2" key="1">
    <citation type="submission" date="2021-03" db="EMBL/GenBank/DDBJ databases">
        <title>Sequencing the genomes of 1000 actinobacteria strains.</title>
        <authorList>
            <person name="Klenk H.-P."/>
        </authorList>
    </citation>
    <scope>NUCLEOTIDE SEQUENCE [LARGE SCALE GENOMIC DNA]</scope>
    <source>
        <strain evidence="1 2">DSM 24221</strain>
    </source>
</reference>
<dbReference type="RefSeq" id="WP_165132018.1">
    <property type="nucleotide sequence ID" value="NZ_CP049253.1"/>
</dbReference>
<comment type="caution">
    <text evidence="1">The sequence shown here is derived from an EMBL/GenBank/DDBJ whole genome shotgun (WGS) entry which is preliminary data.</text>
</comment>
<sequence length="185" mass="20514">MTAHSSFALFSHAPRGQLGYEPAVVDSFLARARRSFQGETQEVTSEVIRTVAFPLMKRGYEVRAVDAALARLEDAFAVREREFAVAMRGTDAWIDDARESAQEILVRLSRPAAHRFARVGVLRTGYSVREVDAVADRITAYLAHGTPLAAEQLRTAAFRPQRGGYREEQVDALLDAAVRVILAVR</sequence>
<dbReference type="InterPro" id="IPR019933">
    <property type="entry name" value="DivIVA_domain"/>
</dbReference>
<name>A0ABS4ZEP6_9MICO</name>
<protein>
    <submittedName>
        <fullName evidence="1">DivIVA domain-containing protein</fullName>
    </submittedName>
</protein>